<evidence type="ECO:0000256" key="9">
    <source>
        <dbReference type="SAM" id="Phobius"/>
    </source>
</evidence>
<keyword evidence="10" id="KW-1185">Reference proteome</keyword>
<evidence type="ECO:0000256" key="7">
    <source>
        <dbReference type="PIRSR" id="PIRSR602401-1"/>
    </source>
</evidence>
<reference evidence="11" key="2">
    <citation type="submission" date="2025-08" db="UniProtKB">
        <authorList>
            <consortium name="RefSeq"/>
        </authorList>
    </citation>
    <scope>IDENTIFICATION</scope>
    <source>
        <tissue evidence="11">Leaves</tissue>
    </source>
</reference>
<keyword evidence="4 8" id="KW-0560">Oxidoreductase</keyword>
<accession>A0A6P6XCQ7</accession>
<dbReference type="RefSeq" id="XP_027125573.2">
    <property type="nucleotide sequence ID" value="XM_027269772.2"/>
</dbReference>
<evidence type="ECO:0000256" key="4">
    <source>
        <dbReference type="ARBA" id="ARBA00023002"/>
    </source>
</evidence>
<evidence type="ECO:0000256" key="8">
    <source>
        <dbReference type="RuleBase" id="RU000461"/>
    </source>
</evidence>
<evidence type="ECO:0000256" key="5">
    <source>
        <dbReference type="ARBA" id="ARBA00023004"/>
    </source>
</evidence>
<dbReference type="GO" id="GO:0005506">
    <property type="term" value="F:iron ion binding"/>
    <property type="evidence" value="ECO:0007669"/>
    <property type="project" value="InterPro"/>
</dbReference>
<sequence>MDIRSLDVGHYSCLFISLLCLSPILLFLFAQRKARLPPGPFAWPVVGNIFGHDWRKAHLVLTKLAESYGPLMSLRLGARLVVVASSPEAAREILKTHDRDLSGRYIPQIANIVPEVHTSVIAVATECNDNWRFLRGSTHTGLFSAKALESYSQIRLEKAMEMLDFLGSKDGEVVNIADILFATNANIIANAMVSQDIIVSWKNVGELKGSIRKVFDCLNPGIVDLYPAIGALDFWSERKAAVYKQITRAMWGDIVSRRRGGRRQDVAFSNRDFLDILIESSFNDNQIYYFLTELLGSCVSVSTVTEWAMAELIRNEEAFSKLREEIMTIDVEGTALSEKRLSSLPYLQAFIKETLRLHPPDPFLVPRCAVQTCSVMNYQVPKNSLLLVNAYAIGRDERTWEDPQIFKPERFLSTNFDVKGSHCELLPFGGGRRMCLGYPLALKLIQLLLASLVYGFDWFLPQGLDPAKLDMNKQFVGITLRREKPLSLIPKIRN</sequence>
<dbReference type="AlphaFoldDB" id="A0A6P6XCQ7"/>
<protein>
    <submittedName>
        <fullName evidence="11">Probable (S)-N-methylcoclaurine 3'-hydroxylase isozyme 2</fullName>
    </submittedName>
</protein>
<dbReference type="Pfam" id="PF00067">
    <property type="entry name" value="p450"/>
    <property type="match status" value="1"/>
</dbReference>
<dbReference type="PANTHER" id="PTHR47950:SF6">
    <property type="entry name" value="CYTOCHROME P450"/>
    <property type="match status" value="1"/>
</dbReference>
<dbReference type="Proteomes" id="UP001652660">
    <property type="component" value="Chromosome 4e"/>
</dbReference>
<keyword evidence="5 7" id="KW-0408">Iron</keyword>
<evidence type="ECO:0000256" key="6">
    <source>
        <dbReference type="ARBA" id="ARBA00023033"/>
    </source>
</evidence>
<dbReference type="InterPro" id="IPR017972">
    <property type="entry name" value="Cyt_P450_CS"/>
</dbReference>
<feature type="transmembrane region" description="Helical" evidence="9">
    <location>
        <begin position="12"/>
        <end position="30"/>
    </location>
</feature>
<keyword evidence="6 8" id="KW-0503">Monooxygenase</keyword>
<keyword evidence="3 7" id="KW-0479">Metal-binding</keyword>
<keyword evidence="9" id="KW-0472">Membrane</keyword>
<dbReference type="GO" id="GO:0004497">
    <property type="term" value="F:monooxygenase activity"/>
    <property type="evidence" value="ECO:0007669"/>
    <property type="project" value="UniProtKB-KW"/>
</dbReference>
<proteinExistence type="inferred from homology"/>
<dbReference type="GO" id="GO:0020037">
    <property type="term" value="F:heme binding"/>
    <property type="evidence" value="ECO:0007669"/>
    <property type="project" value="InterPro"/>
</dbReference>
<comment type="similarity">
    <text evidence="1 8">Belongs to the cytochrome P450 family.</text>
</comment>
<dbReference type="OrthoDB" id="1652605at2759"/>
<evidence type="ECO:0000256" key="1">
    <source>
        <dbReference type="ARBA" id="ARBA00010617"/>
    </source>
</evidence>
<evidence type="ECO:0000313" key="11">
    <source>
        <dbReference type="RefSeq" id="XP_027125573.2"/>
    </source>
</evidence>
<reference evidence="10" key="1">
    <citation type="journal article" date="2025" name="Foods">
        <title>Unveiling the Microbial Signatures of Arabica Coffee Cherries: Insights into Ripeness Specific Diversity, Functional Traits, and Implications for Quality and Safety.</title>
        <authorList>
            <consortium name="RefSeq"/>
            <person name="Tenea G.N."/>
            <person name="Cifuentes V."/>
            <person name="Reyes P."/>
            <person name="Cevallos-Vallejos M."/>
        </authorList>
    </citation>
    <scope>NUCLEOTIDE SEQUENCE [LARGE SCALE GENOMIC DNA]</scope>
</reference>
<comment type="cofactor">
    <cofactor evidence="7">
        <name>heme</name>
        <dbReference type="ChEBI" id="CHEBI:30413"/>
    </cofactor>
</comment>
<gene>
    <name evidence="11" type="primary">LOC113742069</name>
</gene>
<dbReference type="InterPro" id="IPR002401">
    <property type="entry name" value="Cyt_P450_E_grp-I"/>
</dbReference>
<dbReference type="PANTHER" id="PTHR47950">
    <property type="entry name" value="CYTOCHROME P450, FAMILY 76, SUBFAMILY C, POLYPEPTIDE 5-RELATED"/>
    <property type="match status" value="1"/>
</dbReference>
<keyword evidence="9" id="KW-1133">Transmembrane helix</keyword>
<keyword evidence="9" id="KW-0812">Transmembrane</keyword>
<dbReference type="PRINTS" id="PR00463">
    <property type="entry name" value="EP450I"/>
</dbReference>
<evidence type="ECO:0000256" key="3">
    <source>
        <dbReference type="ARBA" id="ARBA00022723"/>
    </source>
</evidence>
<dbReference type="PROSITE" id="PS00086">
    <property type="entry name" value="CYTOCHROME_P450"/>
    <property type="match status" value="1"/>
</dbReference>
<dbReference type="InterPro" id="IPR001128">
    <property type="entry name" value="Cyt_P450"/>
</dbReference>
<keyword evidence="2 7" id="KW-0349">Heme</keyword>
<dbReference type="PRINTS" id="PR00385">
    <property type="entry name" value="P450"/>
</dbReference>
<dbReference type="GO" id="GO:0016705">
    <property type="term" value="F:oxidoreductase activity, acting on paired donors, with incorporation or reduction of molecular oxygen"/>
    <property type="evidence" value="ECO:0007669"/>
    <property type="project" value="InterPro"/>
</dbReference>
<evidence type="ECO:0000256" key="2">
    <source>
        <dbReference type="ARBA" id="ARBA00022617"/>
    </source>
</evidence>
<dbReference type="InterPro" id="IPR036396">
    <property type="entry name" value="Cyt_P450_sf"/>
</dbReference>
<dbReference type="GeneID" id="113742069"/>
<feature type="binding site" description="axial binding residue" evidence="7">
    <location>
        <position position="435"/>
    </location>
    <ligand>
        <name>heme</name>
        <dbReference type="ChEBI" id="CHEBI:30413"/>
    </ligand>
    <ligandPart>
        <name>Fe</name>
        <dbReference type="ChEBI" id="CHEBI:18248"/>
    </ligandPart>
</feature>
<evidence type="ECO:0000313" key="10">
    <source>
        <dbReference type="Proteomes" id="UP001652660"/>
    </source>
</evidence>
<name>A0A6P6XCQ7_COFAR</name>
<organism evidence="10 11">
    <name type="scientific">Coffea arabica</name>
    <name type="common">Arabian coffee</name>
    <dbReference type="NCBI Taxonomy" id="13443"/>
    <lineage>
        <taxon>Eukaryota</taxon>
        <taxon>Viridiplantae</taxon>
        <taxon>Streptophyta</taxon>
        <taxon>Embryophyta</taxon>
        <taxon>Tracheophyta</taxon>
        <taxon>Spermatophyta</taxon>
        <taxon>Magnoliopsida</taxon>
        <taxon>eudicotyledons</taxon>
        <taxon>Gunneridae</taxon>
        <taxon>Pentapetalae</taxon>
        <taxon>asterids</taxon>
        <taxon>lamiids</taxon>
        <taxon>Gentianales</taxon>
        <taxon>Rubiaceae</taxon>
        <taxon>Ixoroideae</taxon>
        <taxon>Gardenieae complex</taxon>
        <taxon>Bertiereae - Coffeeae clade</taxon>
        <taxon>Coffeeae</taxon>
        <taxon>Coffea</taxon>
    </lineage>
</organism>
<dbReference type="SUPFAM" id="SSF48264">
    <property type="entry name" value="Cytochrome P450"/>
    <property type="match status" value="1"/>
</dbReference>
<dbReference type="Gene3D" id="1.10.630.10">
    <property type="entry name" value="Cytochrome P450"/>
    <property type="match status" value="1"/>
</dbReference>